<evidence type="ECO:0000256" key="15">
    <source>
        <dbReference type="ARBA" id="ARBA00029567"/>
    </source>
</evidence>
<dbReference type="PANTHER" id="PTHR10571:SF0">
    <property type="entry name" value="UDP-N-ACETYLGLUCOSAMINE--DOLICHYL-PHOSPHATE N-ACETYLGLUCOSAMINEPHOSPHOTRANSFERASE"/>
    <property type="match status" value="1"/>
</dbReference>
<keyword evidence="8" id="KW-0808">Transferase</keyword>
<feature type="transmembrane region" description="Helical" evidence="19">
    <location>
        <begin position="138"/>
        <end position="154"/>
    </location>
</feature>
<dbReference type="GO" id="GO:0016757">
    <property type="term" value="F:glycosyltransferase activity"/>
    <property type="evidence" value="ECO:0007669"/>
    <property type="project" value="UniProtKB-KW"/>
</dbReference>
<protein>
    <recommendedName>
        <fullName evidence="6">UDP-N-acetylglucosamine--dolichyl-phosphate N-acetylglucosaminephosphotransferase</fullName>
        <ecNumber evidence="5">2.7.8.15</ecNumber>
    </recommendedName>
    <alternativeName>
        <fullName evidence="15">GlcNAc-1-P transferase</fullName>
    </alternativeName>
    <alternativeName>
        <fullName evidence="16">N-acetylglucosamine-1-phosphate transferase</fullName>
    </alternativeName>
</protein>
<keyword evidence="10" id="KW-0479">Metal-binding</keyword>
<evidence type="ECO:0000313" key="20">
    <source>
        <dbReference type="EMBL" id="CAD8718896.1"/>
    </source>
</evidence>
<evidence type="ECO:0000256" key="11">
    <source>
        <dbReference type="ARBA" id="ARBA00022824"/>
    </source>
</evidence>
<evidence type="ECO:0000256" key="18">
    <source>
        <dbReference type="ARBA" id="ARBA00045078"/>
    </source>
</evidence>
<evidence type="ECO:0000256" key="5">
    <source>
        <dbReference type="ARBA" id="ARBA00013225"/>
    </source>
</evidence>
<evidence type="ECO:0000256" key="12">
    <source>
        <dbReference type="ARBA" id="ARBA00022842"/>
    </source>
</evidence>
<evidence type="ECO:0000256" key="13">
    <source>
        <dbReference type="ARBA" id="ARBA00022989"/>
    </source>
</evidence>
<accession>A0A7S0SYZ8</accession>
<evidence type="ECO:0000256" key="7">
    <source>
        <dbReference type="ARBA" id="ARBA00022676"/>
    </source>
</evidence>
<dbReference type="CDD" id="cd06855">
    <property type="entry name" value="GT_GPT_euk"/>
    <property type="match status" value="1"/>
</dbReference>
<keyword evidence="13 19" id="KW-1133">Transmembrane helix</keyword>
<dbReference type="GO" id="GO:0005789">
    <property type="term" value="C:endoplasmic reticulum membrane"/>
    <property type="evidence" value="ECO:0007669"/>
    <property type="project" value="UniProtKB-SubCell"/>
</dbReference>
<evidence type="ECO:0000256" key="1">
    <source>
        <dbReference type="ARBA" id="ARBA00001946"/>
    </source>
</evidence>
<keyword evidence="14 19" id="KW-0472">Membrane</keyword>
<feature type="transmembrane region" description="Helical" evidence="19">
    <location>
        <begin position="52"/>
        <end position="71"/>
    </location>
</feature>
<dbReference type="EMBL" id="HBFC01031234">
    <property type="protein sequence ID" value="CAD8718896.1"/>
    <property type="molecule type" value="Transcribed_RNA"/>
</dbReference>
<feature type="transmembrane region" description="Helical" evidence="19">
    <location>
        <begin position="166"/>
        <end position="188"/>
    </location>
</feature>
<evidence type="ECO:0000256" key="2">
    <source>
        <dbReference type="ARBA" id="ARBA00004477"/>
    </source>
</evidence>
<evidence type="ECO:0000256" key="10">
    <source>
        <dbReference type="ARBA" id="ARBA00022723"/>
    </source>
</evidence>
<evidence type="ECO:0000256" key="6">
    <source>
        <dbReference type="ARBA" id="ARBA00017659"/>
    </source>
</evidence>
<proteinExistence type="inferred from homology"/>
<keyword evidence="7" id="KW-0328">Glycosyltransferase</keyword>
<evidence type="ECO:0000256" key="19">
    <source>
        <dbReference type="SAM" id="Phobius"/>
    </source>
</evidence>
<feature type="transmembrane region" description="Helical" evidence="19">
    <location>
        <begin position="377"/>
        <end position="401"/>
    </location>
</feature>
<dbReference type="GO" id="GO:0003975">
    <property type="term" value="F:UDP-N-acetylglucosamine-dolichyl-phosphate N-acetylglucosaminephosphotransferase activity"/>
    <property type="evidence" value="ECO:0007669"/>
    <property type="project" value="UniProtKB-EC"/>
</dbReference>
<feature type="transmembrane region" description="Helical" evidence="19">
    <location>
        <begin position="465"/>
        <end position="487"/>
    </location>
</feature>
<evidence type="ECO:0000256" key="14">
    <source>
        <dbReference type="ARBA" id="ARBA00023136"/>
    </source>
</evidence>
<dbReference type="PANTHER" id="PTHR10571">
    <property type="entry name" value="UDP-N-ACETYLGLUCOSAMINE--DOLICHYL-PHOSPHATE N-ACETYLGLUCOSAMINEPHOSPHOTRANSFERASE"/>
    <property type="match status" value="1"/>
</dbReference>
<comment type="pathway">
    <text evidence="3">Protein modification; protein glycosylation.</text>
</comment>
<dbReference type="UniPathway" id="UPA00378"/>
<sequence>MALEREADDNGVGSGVVDAERQWDMVLFGALCLLPTLLVLPSLNARGATRHLVGTVAAVSVLAYAATVYLVRVVTLATLRRGMFGYDINKKGTPAGSVRVPEAAGLAPGCVYLASLTVLQCAHLLLGGQVAAHWAVEHNSALATIGFAVFLGFVDDVLDLPWRAKMIVPACASLPLLLSYAGSTTILVPRPLRRLLGEAVTGGADLLDLGAVYYAYMFLLVIFCANSINIHAGINGLEAGQSAVIAAAVVLLNVSTLASTGTDTGVDVGSGGSETGVGPGKLAMSREELVTRAEALRKVLGGGSSIVQAAFRDVEVMAARDTRHVEVMAAQLEAGGTMHEAHLFSLCLAAPFLACTLGLMAHNWYPSKVFVGDTFTYFAGMTLGVAGILGHFSETLVIFFLPQIANFLYSSPQLFKFVHCPRHRLPTLDTATGLLHPSMATETRYNMNLVNLFLRILGPQTERRLCVALLTLQAACCAAGFALRHMLTGVWK</sequence>
<dbReference type="GO" id="GO:0046872">
    <property type="term" value="F:metal ion binding"/>
    <property type="evidence" value="ECO:0007669"/>
    <property type="project" value="UniProtKB-KW"/>
</dbReference>
<dbReference type="EC" id="2.7.8.15" evidence="5"/>
<organism evidence="20">
    <name type="scientific">Mantoniella antarctica</name>
    <dbReference type="NCBI Taxonomy" id="81844"/>
    <lineage>
        <taxon>Eukaryota</taxon>
        <taxon>Viridiplantae</taxon>
        <taxon>Chlorophyta</taxon>
        <taxon>Mamiellophyceae</taxon>
        <taxon>Mamiellales</taxon>
        <taxon>Mamiellaceae</taxon>
        <taxon>Mantoniella</taxon>
    </lineage>
</organism>
<comment type="subcellular location">
    <subcellularLocation>
        <location evidence="2">Endoplasmic reticulum membrane</location>
        <topology evidence="2">Multi-pass membrane protein</topology>
    </subcellularLocation>
</comment>
<evidence type="ECO:0000256" key="4">
    <source>
        <dbReference type="ARBA" id="ARBA00009317"/>
    </source>
</evidence>
<evidence type="ECO:0000256" key="16">
    <source>
        <dbReference type="ARBA" id="ARBA00033238"/>
    </source>
</evidence>
<name>A0A7S0SYZ8_9CHLO</name>
<comment type="cofactor">
    <cofactor evidence="1">
        <name>Mg(2+)</name>
        <dbReference type="ChEBI" id="CHEBI:18420"/>
    </cofactor>
</comment>
<evidence type="ECO:0000256" key="17">
    <source>
        <dbReference type="ARBA" id="ARBA00044717"/>
    </source>
</evidence>
<feature type="transmembrane region" description="Helical" evidence="19">
    <location>
        <begin position="343"/>
        <end position="365"/>
    </location>
</feature>
<keyword evidence="12" id="KW-0460">Magnesium</keyword>
<dbReference type="AlphaFoldDB" id="A0A7S0SYZ8"/>
<dbReference type="Pfam" id="PF00953">
    <property type="entry name" value="Glycos_transf_4"/>
    <property type="match status" value="2"/>
</dbReference>
<comment type="similarity">
    <text evidence="4">Belongs to the glycosyltransferase 4 family.</text>
</comment>
<evidence type="ECO:0000256" key="9">
    <source>
        <dbReference type="ARBA" id="ARBA00022692"/>
    </source>
</evidence>
<comment type="function">
    <text evidence="17">UDP-N-acetylglucosamine--dolichyl-phosphate N-acetylglucosaminephosphotransferase that operates in the biosynthetic pathway of dolichol-linked oligosaccharides, the glycan precursors employed in protein asparagine (N)-glycosylation. The assembly of dolichol-linked oligosaccharides begins on the cytosolic side of the endoplasmic reticulum membrane and finishes in its lumen. The sequential addition of sugars to dolichol pyrophosphate produces dolichol-linked oligosaccharides containing fourteen sugars, including two GlcNAcs, nine mannoses and three glucoses. Once assembled, the oligosaccharide is transferred from the lipid to nascent proteins by oligosaccharyltransferases. Catalyzes the initial step of dolichol-linked oligosaccharide biosynthesis, transfering GlcNAc-1-P from cytosolic UDP-GlcNAc onto the carrier lipid dolichyl phosphate (P-dolichol), yielding GlcNAc-P-P-dolichol embedded in the cytoplasmic leaflet of the endoplasmic reticulum membrane.</text>
</comment>
<comment type="catalytic activity">
    <reaction evidence="18">
        <text>a di-trans,poly-cis-dolichyl phosphate + UDP-N-acetyl-alpha-D-glucosamine = an N-acetyl-alpha-D-glucosaminyl-diphospho-di-trans,poly-cis-dolichol + UMP</text>
        <dbReference type="Rhea" id="RHEA:13289"/>
        <dbReference type="Rhea" id="RHEA-COMP:19498"/>
        <dbReference type="Rhea" id="RHEA-COMP:19507"/>
        <dbReference type="ChEBI" id="CHEBI:57683"/>
        <dbReference type="ChEBI" id="CHEBI:57705"/>
        <dbReference type="ChEBI" id="CHEBI:57865"/>
        <dbReference type="ChEBI" id="CHEBI:58427"/>
        <dbReference type="EC" id="2.7.8.15"/>
    </reaction>
    <physiologicalReaction direction="left-to-right" evidence="18">
        <dbReference type="Rhea" id="RHEA:13290"/>
    </physiologicalReaction>
</comment>
<reference evidence="20" key="1">
    <citation type="submission" date="2021-01" db="EMBL/GenBank/DDBJ databases">
        <authorList>
            <person name="Corre E."/>
            <person name="Pelletier E."/>
            <person name="Niang G."/>
            <person name="Scheremetjew M."/>
            <person name="Finn R."/>
            <person name="Kale V."/>
            <person name="Holt S."/>
            <person name="Cochrane G."/>
            <person name="Meng A."/>
            <person name="Brown T."/>
            <person name="Cohen L."/>
        </authorList>
    </citation>
    <scope>NUCLEOTIDE SEQUENCE</scope>
    <source>
        <strain evidence="20">SL-175</strain>
    </source>
</reference>
<evidence type="ECO:0000256" key="3">
    <source>
        <dbReference type="ARBA" id="ARBA00004922"/>
    </source>
</evidence>
<dbReference type="InterPro" id="IPR033895">
    <property type="entry name" value="GPT"/>
</dbReference>
<dbReference type="InterPro" id="IPR000715">
    <property type="entry name" value="Glycosyl_transferase_4"/>
</dbReference>
<dbReference type="GO" id="GO:0006488">
    <property type="term" value="P:dolichol-linked oligosaccharide biosynthetic process"/>
    <property type="evidence" value="ECO:0007669"/>
    <property type="project" value="InterPro"/>
</dbReference>
<keyword evidence="9 19" id="KW-0812">Transmembrane</keyword>
<gene>
    <name evidence="20" type="ORF">MANT1106_LOCUS18535</name>
</gene>
<keyword evidence="11" id="KW-0256">Endoplasmic reticulum</keyword>
<feature type="transmembrane region" description="Helical" evidence="19">
    <location>
        <begin position="23"/>
        <end position="40"/>
    </location>
</feature>
<evidence type="ECO:0000256" key="8">
    <source>
        <dbReference type="ARBA" id="ARBA00022679"/>
    </source>
</evidence>